<reference evidence="1 2" key="4">
    <citation type="journal article" date="2011" name="BMC Genomics">
        <title>RNA-Seq improves annotation of protein-coding genes in the cucumber genome.</title>
        <authorList>
            <person name="Li Z."/>
            <person name="Zhang Z."/>
            <person name="Yan P."/>
            <person name="Huang S."/>
            <person name="Fei Z."/>
            <person name="Lin K."/>
        </authorList>
    </citation>
    <scope>NUCLEOTIDE SEQUENCE [LARGE SCALE GENOMIC DNA]</scope>
    <source>
        <strain evidence="2">cv. 9930</strain>
    </source>
</reference>
<reference evidence="1 2" key="2">
    <citation type="journal article" date="2009" name="PLoS ONE">
        <title>An integrated genetic and cytogenetic map of the cucumber genome.</title>
        <authorList>
            <person name="Ren Y."/>
            <person name="Zhang Z."/>
            <person name="Liu J."/>
            <person name="Staub J.E."/>
            <person name="Han Y."/>
            <person name="Cheng Z."/>
            <person name="Li X."/>
            <person name="Lu J."/>
            <person name="Miao H."/>
            <person name="Kang H."/>
            <person name="Xie B."/>
            <person name="Gu X."/>
            <person name="Wang X."/>
            <person name="Du Y."/>
            <person name="Jin W."/>
            <person name="Huang S."/>
        </authorList>
    </citation>
    <scope>NUCLEOTIDE SEQUENCE [LARGE SCALE GENOMIC DNA]</scope>
    <source>
        <strain evidence="2">cv. 9930</strain>
    </source>
</reference>
<accession>A0A0A0LDL6</accession>
<reference evidence="1 2" key="3">
    <citation type="journal article" date="2010" name="BMC Genomics">
        <title>Transcriptome sequencing and comparative analysis of cucumber flowers with different sex types.</title>
        <authorList>
            <person name="Guo S."/>
            <person name="Zheng Y."/>
            <person name="Joung J.G."/>
            <person name="Liu S."/>
            <person name="Zhang Z."/>
            <person name="Crasta O.R."/>
            <person name="Sobral B.W."/>
            <person name="Xu Y."/>
            <person name="Huang S."/>
            <person name="Fei Z."/>
        </authorList>
    </citation>
    <scope>NUCLEOTIDE SEQUENCE [LARGE SCALE GENOMIC DNA]</scope>
    <source>
        <strain evidence="2">cv. 9930</strain>
    </source>
</reference>
<dbReference type="AlphaFoldDB" id="A0A0A0LDL6"/>
<proteinExistence type="predicted"/>
<reference evidence="1 2" key="1">
    <citation type="journal article" date="2009" name="Nat. Genet.">
        <title>The genome of the cucumber, Cucumis sativus L.</title>
        <authorList>
            <person name="Huang S."/>
            <person name="Li R."/>
            <person name="Zhang Z."/>
            <person name="Li L."/>
            <person name="Gu X."/>
            <person name="Fan W."/>
            <person name="Lucas W.J."/>
            <person name="Wang X."/>
            <person name="Xie B."/>
            <person name="Ni P."/>
            <person name="Ren Y."/>
            <person name="Zhu H."/>
            <person name="Li J."/>
            <person name="Lin K."/>
            <person name="Jin W."/>
            <person name="Fei Z."/>
            <person name="Li G."/>
            <person name="Staub J."/>
            <person name="Kilian A."/>
            <person name="van der Vossen E.A."/>
            <person name="Wu Y."/>
            <person name="Guo J."/>
            <person name="He J."/>
            <person name="Jia Z."/>
            <person name="Ren Y."/>
            <person name="Tian G."/>
            <person name="Lu Y."/>
            <person name="Ruan J."/>
            <person name="Qian W."/>
            <person name="Wang M."/>
            <person name="Huang Q."/>
            <person name="Li B."/>
            <person name="Xuan Z."/>
            <person name="Cao J."/>
            <person name="Asan"/>
            <person name="Wu Z."/>
            <person name="Zhang J."/>
            <person name="Cai Q."/>
            <person name="Bai Y."/>
            <person name="Zhao B."/>
            <person name="Han Y."/>
            <person name="Li Y."/>
            <person name="Li X."/>
            <person name="Wang S."/>
            <person name="Shi Q."/>
            <person name="Liu S."/>
            <person name="Cho W.K."/>
            <person name="Kim J.Y."/>
            <person name="Xu Y."/>
            <person name="Heller-Uszynska K."/>
            <person name="Miao H."/>
            <person name="Cheng Z."/>
            <person name="Zhang S."/>
            <person name="Wu J."/>
            <person name="Yang Y."/>
            <person name="Kang H."/>
            <person name="Li M."/>
            <person name="Liang H."/>
            <person name="Ren X."/>
            <person name="Shi Z."/>
            <person name="Wen M."/>
            <person name="Jian M."/>
            <person name="Yang H."/>
            <person name="Zhang G."/>
            <person name="Yang Z."/>
            <person name="Chen R."/>
            <person name="Liu S."/>
            <person name="Li J."/>
            <person name="Ma L."/>
            <person name="Liu H."/>
            <person name="Zhou Y."/>
            <person name="Zhao J."/>
            <person name="Fang X."/>
            <person name="Li G."/>
            <person name="Fang L."/>
            <person name="Li Y."/>
            <person name="Liu D."/>
            <person name="Zheng H."/>
            <person name="Zhang Y."/>
            <person name="Qin N."/>
            <person name="Li Z."/>
            <person name="Yang G."/>
            <person name="Yang S."/>
            <person name="Bolund L."/>
            <person name="Kristiansen K."/>
            <person name="Zheng H."/>
            <person name="Li S."/>
            <person name="Zhang X."/>
            <person name="Yang H."/>
            <person name="Wang J."/>
            <person name="Sun R."/>
            <person name="Zhang B."/>
            <person name="Jiang S."/>
            <person name="Wang J."/>
            <person name="Du Y."/>
            <person name="Li S."/>
        </authorList>
    </citation>
    <scope>NUCLEOTIDE SEQUENCE [LARGE SCALE GENOMIC DNA]</scope>
    <source>
        <strain evidence="2">cv. 9930</strain>
    </source>
</reference>
<gene>
    <name evidence="1" type="ORF">Csa_3G873790</name>
</gene>
<evidence type="ECO:0000313" key="1">
    <source>
        <dbReference type="EMBL" id="KGN60050.1"/>
    </source>
</evidence>
<sequence length="87" mass="10459">MKFAKDLEKCGEKQFKLQLVNSFRLDAYSSILKRPSSLSRPFVRAEFFSLWISKDGRDQEVAQQFHVIKLMDYHQWEPQDSHPKRER</sequence>
<protein>
    <submittedName>
        <fullName evidence="1">Uncharacterized protein</fullName>
    </submittedName>
</protein>
<evidence type="ECO:0000313" key="2">
    <source>
        <dbReference type="Proteomes" id="UP000029981"/>
    </source>
</evidence>
<name>A0A0A0LDL6_CUCSA</name>
<dbReference type="EMBL" id="CM002924">
    <property type="protein sequence ID" value="KGN60050.1"/>
    <property type="molecule type" value="Genomic_DNA"/>
</dbReference>
<dbReference type="Gramene" id="KGN60050">
    <property type="protein sequence ID" value="KGN60050"/>
    <property type="gene ID" value="Csa_3G873790"/>
</dbReference>
<organism evidence="1 2">
    <name type="scientific">Cucumis sativus</name>
    <name type="common">Cucumber</name>
    <dbReference type="NCBI Taxonomy" id="3659"/>
    <lineage>
        <taxon>Eukaryota</taxon>
        <taxon>Viridiplantae</taxon>
        <taxon>Streptophyta</taxon>
        <taxon>Embryophyta</taxon>
        <taxon>Tracheophyta</taxon>
        <taxon>Spermatophyta</taxon>
        <taxon>Magnoliopsida</taxon>
        <taxon>eudicotyledons</taxon>
        <taxon>Gunneridae</taxon>
        <taxon>Pentapetalae</taxon>
        <taxon>rosids</taxon>
        <taxon>fabids</taxon>
        <taxon>Cucurbitales</taxon>
        <taxon>Cucurbitaceae</taxon>
        <taxon>Benincaseae</taxon>
        <taxon>Cucumis</taxon>
    </lineage>
</organism>
<dbReference type="Proteomes" id="UP000029981">
    <property type="component" value="Chromosome 3"/>
</dbReference>
<keyword evidence="2" id="KW-1185">Reference proteome</keyword>